<reference evidence="2" key="1">
    <citation type="submission" date="2022-12" db="EMBL/GenBank/DDBJ databases">
        <authorList>
            <person name="Alioto T."/>
            <person name="Alioto T."/>
            <person name="Gomez Garrido J."/>
        </authorList>
    </citation>
    <scope>NUCLEOTIDE SEQUENCE</scope>
</reference>
<evidence type="ECO:0000313" key="2">
    <source>
        <dbReference type="EMBL" id="CAI5777788.1"/>
    </source>
</evidence>
<evidence type="ECO:0000256" key="1">
    <source>
        <dbReference type="SAM" id="MobiDB-lite"/>
    </source>
</evidence>
<accession>A0AA35PA52</accession>
<dbReference type="EMBL" id="OX395131">
    <property type="protein sequence ID" value="CAI5777788.1"/>
    <property type="molecule type" value="Genomic_DNA"/>
</dbReference>
<dbReference type="AlphaFoldDB" id="A0AA35PA52"/>
<feature type="region of interest" description="Disordered" evidence="1">
    <location>
        <begin position="36"/>
        <end position="66"/>
    </location>
</feature>
<gene>
    <name evidence="2" type="ORF">PODLI_1B039021</name>
</gene>
<organism evidence="2 3">
    <name type="scientific">Podarcis lilfordi</name>
    <name type="common">Lilford's wall lizard</name>
    <dbReference type="NCBI Taxonomy" id="74358"/>
    <lineage>
        <taxon>Eukaryota</taxon>
        <taxon>Metazoa</taxon>
        <taxon>Chordata</taxon>
        <taxon>Craniata</taxon>
        <taxon>Vertebrata</taxon>
        <taxon>Euteleostomi</taxon>
        <taxon>Lepidosauria</taxon>
        <taxon>Squamata</taxon>
        <taxon>Bifurcata</taxon>
        <taxon>Unidentata</taxon>
        <taxon>Episquamata</taxon>
        <taxon>Laterata</taxon>
        <taxon>Lacertibaenia</taxon>
        <taxon>Lacertidae</taxon>
        <taxon>Podarcis</taxon>
    </lineage>
</organism>
<keyword evidence="3" id="KW-1185">Reference proteome</keyword>
<name>A0AA35PA52_9SAUR</name>
<sequence length="66" mass="6803">MPRQRVDPRDAASLRAAAYADGAPCRELSVRLLRSGEGSGNAARSPGRAHARAGTGRESQAEAADG</sequence>
<evidence type="ECO:0000313" key="3">
    <source>
        <dbReference type="Proteomes" id="UP001178461"/>
    </source>
</evidence>
<dbReference type="Proteomes" id="UP001178461">
    <property type="component" value="Chromosome 6"/>
</dbReference>
<proteinExistence type="predicted"/>
<protein>
    <submittedName>
        <fullName evidence="2">Uncharacterized protein</fullName>
    </submittedName>
</protein>